<dbReference type="RefSeq" id="WP_173765685.1">
    <property type="nucleotide sequence ID" value="NZ_CP048836.1"/>
</dbReference>
<proteinExistence type="inferred from homology"/>
<protein>
    <recommendedName>
        <fullName evidence="9">Cobalamin biosynthesis protein CobD</fullName>
    </recommendedName>
</protein>
<evidence type="ECO:0000256" key="6">
    <source>
        <dbReference type="ARBA" id="ARBA00022692"/>
    </source>
</evidence>
<evidence type="ECO:0000256" key="9">
    <source>
        <dbReference type="HAMAP-Rule" id="MF_00024"/>
    </source>
</evidence>
<evidence type="ECO:0000256" key="3">
    <source>
        <dbReference type="ARBA" id="ARBA00006263"/>
    </source>
</evidence>
<dbReference type="Pfam" id="PF03186">
    <property type="entry name" value="CobD_Cbib"/>
    <property type="match status" value="1"/>
</dbReference>
<keyword evidence="5 9" id="KW-0169">Cobalamin biosynthesis</keyword>
<keyword evidence="8 9" id="KW-0472">Membrane</keyword>
<evidence type="ECO:0000256" key="8">
    <source>
        <dbReference type="ARBA" id="ARBA00023136"/>
    </source>
</evidence>
<organism evidence="10 11">
    <name type="scientific">Nitrogeniibacter mangrovi</name>
    <dbReference type="NCBI Taxonomy" id="2016596"/>
    <lineage>
        <taxon>Bacteria</taxon>
        <taxon>Pseudomonadati</taxon>
        <taxon>Pseudomonadota</taxon>
        <taxon>Betaproteobacteria</taxon>
        <taxon>Rhodocyclales</taxon>
        <taxon>Zoogloeaceae</taxon>
        <taxon>Nitrogeniibacter</taxon>
    </lineage>
</organism>
<evidence type="ECO:0000256" key="5">
    <source>
        <dbReference type="ARBA" id="ARBA00022573"/>
    </source>
</evidence>
<accession>A0A6C1B3V4</accession>
<evidence type="ECO:0000256" key="4">
    <source>
        <dbReference type="ARBA" id="ARBA00022475"/>
    </source>
</evidence>
<evidence type="ECO:0000256" key="2">
    <source>
        <dbReference type="ARBA" id="ARBA00004953"/>
    </source>
</evidence>
<dbReference type="PANTHER" id="PTHR34308">
    <property type="entry name" value="COBALAMIN BIOSYNTHESIS PROTEIN CBIB"/>
    <property type="match status" value="1"/>
</dbReference>
<dbReference type="InterPro" id="IPR004485">
    <property type="entry name" value="Cobalamin_biosynth_CobD/CbiB"/>
</dbReference>
<gene>
    <name evidence="9" type="primary">cobD</name>
    <name evidence="10" type="ORF">G3580_11620</name>
</gene>
<dbReference type="GO" id="GO:0048472">
    <property type="term" value="F:threonine-phosphate decarboxylase activity"/>
    <property type="evidence" value="ECO:0007669"/>
    <property type="project" value="InterPro"/>
</dbReference>
<dbReference type="AlphaFoldDB" id="A0A6C1B3V4"/>
<evidence type="ECO:0000313" key="11">
    <source>
        <dbReference type="Proteomes" id="UP000501991"/>
    </source>
</evidence>
<comment type="pathway">
    <text evidence="2 9">Cofactor biosynthesis; adenosylcobalamin biosynthesis.</text>
</comment>
<dbReference type="NCBIfam" id="NF005792">
    <property type="entry name" value="PRK07630.1"/>
    <property type="match status" value="1"/>
</dbReference>
<feature type="transmembrane region" description="Helical" evidence="9">
    <location>
        <begin position="68"/>
        <end position="87"/>
    </location>
</feature>
<keyword evidence="7 9" id="KW-1133">Transmembrane helix</keyword>
<dbReference type="GO" id="GO:0005886">
    <property type="term" value="C:plasma membrane"/>
    <property type="evidence" value="ECO:0007669"/>
    <property type="project" value="UniProtKB-SubCell"/>
</dbReference>
<evidence type="ECO:0000313" key="10">
    <source>
        <dbReference type="EMBL" id="QID18227.1"/>
    </source>
</evidence>
<dbReference type="UniPathway" id="UPA00148"/>
<dbReference type="PANTHER" id="PTHR34308:SF1">
    <property type="entry name" value="COBALAMIN BIOSYNTHESIS PROTEIN CBIB"/>
    <property type="match status" value="1"/>
</dbReference>
<feature type="transmembrane region" description="Helical" evidence="9">
    <location>
        <begin position="285"/>
        <end position="307"/>
    </location>
</feature>
<reference evidence="10 11" key="1">
    <citation type="submission" date="2020-02" db="EMBL/GenBank/DDBJ databases">
        <title>Nitrogenibacter mangrovi gen. nov., sp. nov. isolated from mangrove sediment, a denitrifying betaproteobacterium.</title>
        <authorList>
            <person name="Liao H."/>
            <person name="Tian Y."/>
        </authorList>
    </citation>
    <scope>NUCLEOTIDE SEQUENCE [LARGE SCALE GENOMIC DNA]</scope>
    <source>
        <strain evidence="10 11">M9-3-2</strain>
    </source>
</reference>
<keyword evidence="4 9" id="KW-1003">Cell membrane</keyword>
<evidence type="ECO:0000256" key="1">
    <source>
        <dbReference type="ARBA" id="ARBA00004651"/>
    </source>
</evidence>
<comment type="caution">
    <text evidence="9">Lacks conserved residue(s) required for the propagation of feature annotation.</text>
</comment>
<comment type="subcellular location">
    <subcellularLocation>
        <location evidence="1 9">Cell membrane</location>
        <topology evidence="1 9">Multi-pass membrane protein</topology>
    </subcellularLocation>
</comment>
<evidence type="ECO:0000256" key="7">
    <source>
        <dbReference type="ARBA" id="ARBA00022989"/>
    </source>
</evidence>
<keyword evidence="6 9" id="KW-0812">Transmembrane</keyword>
<comment type="function">
    <text evidence="9">Converts cobyric acid to cobinamide by the addition of aminopropanol on the F carboxylic group.</text>
</comment>
<dbReference type="EMBL" id="CP048836">
    <property type="protein sequence ID" value="QID18227.1"/>
    <property type="molecule type" value="Genomic_DNA"/>
</dbReference>
<comment type="similarity">
    <text evidence="3 9">Belongs to the CobD/CbiB family.</text>
</comment>
<name>A0A6C1B3V4_9RHOO</name>
<keyword evidence="11" id="KW-1185">Reference proteome</keyword>
<sequence>MSLVVIVLALLIEQVRPLPVERWVRSPLSRVAAWIEERFNDGRLNSGRAAWLVFVAGGTALTWAAHGLLWALHPVLAFLFSLGVLYLTMGIRHESHFFTDIHVALRLGDLGRARTLLAEWSGADCGDADAQEVTRLAIEQAFIAAHRNVYGPIFWFLVLPGPAGAVFYRLASVLDRIWGTRQDDEIGRFGVAARQVFHWIDWLPVRLTAFSFSVVGNFEDALLCWRTQATQWAHPSSGILLSSGGGALGVRLGLPRHESGRIVDRPELGCGDDARIEFMQGAVGLIWRALCLCLLVLALMGIAAWVAP</sequence>
<dbReference type="Proteomes" id="UP000501991">
    <property type="component" value="Chromosome"/>
</dbReference>
<dbReference type="KEGG" id="azq:G3580_11620"/>
<dbReference type="HAMAP" id="MF_00024">
    <property type="entry name" value="CobD_CbiB"/>
    <property type="match status" value="1"/>
</dbReference>
<dbReference type="GO" id="GO:0009236">
    <property type="term" value="P:cobalamin biosynthetic process"/>
    <property type="evidence" value="ECO:0007669"/>
    <property type="project" value="UniProtKB-UniRule"/>
</dbReference>
<dbReference type="GO" id="GO:0015420">
    <property type="term" value="F:ABC-type vitamin B12 transporter activity"/>
    <property type="evidence" value="ECO:0007669"/>
    <property type="project" value="UniProtKB-UniRule"/>
</dbReference>